<evidence type="ECO:0000313" key="5">
    <source>
        <dbReference type="EMBL" id="KAA2561779.1"/>
    </source>
</evidence>
<dbReference type="PANTHER" id="PTHR30349:SF64">
    <property type="entry name" value="PROPHAGE INTEGRASE INTD-RELATED"/>
    <property type="match status" value="1"/>
</dbReference>
<accession>A0A9P3ZJS8</accession>
<keyword evidence="2" id="KW-0238">DNA-binding</keyword>
<dbReference type="SUPFAM" id="SSF56349">
    <property type="entry name" value="DNA breaking-rejoining enzymes"/>
    <property type="match status" value="1"/>
</dbReference>
<evidence type="ECO:0000256" key="1">
    <source>
        <dbReference type="ARBA" id="ARBA00008857"/>
    </source>
</evidence>
<dbReference type="InterPro" id="IPR013762">
    <property type="entry name" value="Integrase-like_cat_sf"/>
</dbReference>
<dbReference type="GO" id="GO:0006310">
    <property type="term" value="P:DNA recombination"/>
    <property type="evidence" value="ECO:0007669"/>
    <property type="project" value="UniProtKB-KW"/>
</dbReference>
<dbReference type="InterPro" id="IPR025269">
    <property type="entry name" value="SAM-like_dom"/>
</dbReference>
<dbReference type="Pfam" id="PF17293">
    <property type="entry name" value="Arm-DNA-bind_5"/>
    <property type="match status" value="1"/>
</dbReference>
<dbReference type="Proteomes" id="UP000323119">
    <property type="component" value="Unassembled WGS sequence"/>
</dbReference>
<gene>
    <name evidence="5" type="ORF">F2S36_07485</name>
</gene>
<sequence>MKSTFRILFLARWELKKKDGRVPLCARITIDGEKVKFSLKSEVSSAIWDPKSGRAKGQTKEALQLNRYLDSIKGQMITHYHSLSEANEIVTASMLRDAFLGTNIKNNTLLTVFEAFNDRQEKLIGIDIAQSTFNKYDLTYRRLKEFLKTKMRKNDILLCQVDRNFVMDFEAWLKIEYKLDTNSSEKLMRIFKRITTMCFKNGQMPKDPFCEHKLKKVKKDRGYLTKSELEKFIDFKPDSKRLEKVRDIFLFCCFTGFDYSTTAALTEKNIVTDDEGSLWIETHRIKTGTPSKVKLLEIPLSIIKKYALKRDGNFLLPVMSNAKYNLYLKEIASICGIEKRVTSHLARHTFATTVTYANGVSIESISKMLGHTKLSTTQIYARIVDKTVSNEMDKLATKLESTRFSVGSLY</sequence>
<dbReference type="InterPro" id="IPR011010">
    <property type="entry name" value="DNA_brk_join_enz"/>
</dbReference>
<proteinExistence type="inferred from homology"/>
<feature type="domain" description="Tyr recombinase" evidence="4">
    <location>
        <begin position="219"/>
        <end position="393"/>
    </location>
</feature>
<protein>
    <submittedName>
        <fullName evidence="5">Site-specific integrase</fullName>
    </submittedName>
</protein>
<dbReference type="CDD" id="cd01185">
    <property type="entry name" value="INTN1_C_like"/>
    <property type="match status" value="1"/>
</dbReference>
<dbReference type="Pfam" id="PF13102">
    <property type="entry name" value="Phage_int_SAM_5"/>
    <property type="match status" value="1"/>
</dbReference>
<dbReference type="PROSITE" id="PS51898">
    <property type="entry name" value="TYR_RECOMBINASE"/>
    <property type="match status" value="1"/>
</dbReference>
<evidence type="ECO:0000256" key="2">
    <source>
        <dbReference type="ARBA" id="ARBA00023125"/>
    </source>
</evidence>
<dbReference type="Gene3D" id="1.10.150.130">
    <property type="match status" value="1"/>
</dbReference>
<dbReference type="PANTHER" id="PTHR30349">
    <property type="entry name" value="PHAGE INTEGRASE-RELATED"/>
    <property type="match status" value="1"/>
</dbReference>
<dbReference type="Pfam" id="PF00589">
    <property type="entry name" value="Phage_integrase"/>
    <property type="match status" value="1"/>
</dbReference>
<dbReference type="InterPro" id="IPR035386">
    <property type="entry name" value="Arm-DNA-bind_5"/>
</dbReference>
<name>A0A9P3ZJS8_9BACT</name>
<evidence type="ECO:0000313" key="6">
    <source>
        <dbReference type="Proteomes" id="UP000323119"/>
    </source>
</evidence>
<reference evidence="5 6" key="1">
    <citation type="journal article" date="2019" name="Nat. Med.">
        <title>A library of human gut bacterial isolates paired with longitudinal multiomics data enables mechanistic microbiome research.</title>
        <authorList>
            <person name="Poyet M."/>
            <person name="Groussin M."/>
            <person name="Gibbons S.M."/>
            <person name="Avila-Pacheco J."/>
            <person name="Jiang X."/>
            <person name="Kearney S.M."/>
            <person name="Perrotta A.R."/>
            <person name="Berdy B."/>
            <person name="Zhao S."/>
            <person name="Lieberman T.D."/>
            <person name="Swanson P.K."/>
            <person name="Smith M."/>
            <person name="Roesemann S."/>
            <person name="Alexander J.E."/>
            <person name="Rich S.A."/>
            <person name="Livny J."/>
            <person name="Vlamakis H."/>
            <person name="Clish C."/>
            <person name="Bullock K."/>
            <person name="Deik A."/>
            <person name="Scott J."/>
            <person name="Pierce K.A."/>
            <person name="Xavier R.J."/>
            <person name="Alm E.J."/>
        </authorList>
    </citation>
    <scope>NUCLEOTIDE SEQUENCE [LARGE SCALE GENOMIC DNA]</scope>
    <source>
        <strain evidence="5 6">BIOML-A204</strain>
    </source>
</reference>
<dbReference type="EMBL" id="VVUY01000005">
    <property type="protein sequence ID" value="KAA2561779.1"/>
    <property type="molecule type" value="Genomic_DNA"/>
</dbReference>
<dbReference type="GO" id="GO:0003677">
    <property type="term" value="F:DNA binding"/>
    <property type="evidence" value="ECO:0007669"/>
    <property type="project" value="UniProtKB-KW"/>
</dbReference>
<dbReference type="Gene3D" id="1.10.443.10">
    <property type="entry name" value="Intergrase catalytic core"/>
    <property type="match status" value="1"/>
</dbReference>
<dbReference type="AlphaFoldDB" id="A0A9P3ZJS8"/>
<comment type="similarity">
    <text evidence="1">Belongs to the 'phage' integrase family.</text>
</comment>
<keyword evidence="3" id="KW-0233">DNA recombination</keyword>
<organism evidence="5 6">
    <name type="scientific">Alistipes onderdonkii</name>
    <dbReference type="NCBI Taxonomy" id="328813"/>
    <lineage>
        <taxon>Bacteria</taxon>
        <taxon>Pseudomonadati</taxon>
        <taxon>Bacteroidota</taxon>
        <taxon>Bacteroidia</taxon>
        <taxon>Bacteroidales</taxon>
        <taxon>Rikenellaceae</taxon>
        <taxon>Alistipes</taxon>
    </lineage>
</organism>
<comment type="caution">
    <text evidence="5">The sequence shown here is derived from an EMBL/GenBank/DDBJ whole genome shotgun (WGS) entry which is preliminary data.</text>
</comment>
<dbReference type="InterPro" id="IPR002104">
    <property type="entry name" value="Integrase_catalytic"/>
</dbReference>
<dbReference type="InterPro" id="IPR010998">
    <property type="entry name" value="Integrase_recombinase_N"/>
</dbReference>
<evidence type="ECO:0000256" key="3">
    <source>
        <dbReference type="ARBA" id="ARBA00023172"/>
    </source>
</evidence>
<dbReference type="InterPro" id="IPR050090">
    <property type="entry name" value="Tyrosine_recombinase_XerCD"/>
</dbReference>
<dbReference type="GO" id="GO:0015074">
    <property type="term" value="P:DNA integration"/>
    <property type="evidence" value="ECO:0007669"/>
    <property type="project" value="InterPro"/>
</dbReference>
<evidence type="ECO:0000259" key="4">
    <source>
        <dbReference type="PROSITE" id="PS51898"/>
    </source>
</evidence>